<name>A0A3E2NVG1_9SPHI</name>
<reference evidence="2 3" key="1">
    <citation type="submission" date="2018-08" db="EMBL/GenBank/DDBJ databases">
        <title>Mucilaginibacter terrae sp. nov., isolated from manganese diggings.</title>
        <authorList>
            <person name="Huang Y."/>
            <person name="Zhou Z."/>
        </authorList>
    </citation>
    <scope>NUCLEOTIDE SEQUENCE [LARGE SCALE GENOMIC DNA]</scope>
    <source>
        <strain evidence="2 3">ZH6</strain>
    </source>
</reference>
<dbReference type="InterPro" id="IPR025250">
    <property type="entry name" value="DUF4199"/>
</dbReference>
<keyword evidence="1" id="KW-1133">Transmembrane helix</keyword>
<evidence type="ECO:0000313" key="2">
    <source>
        <dbReference type="EMBL" id="RFZ84995.1"/>
    </source>
</evidence>
<protein>
    <submittedName>
        <fullName evidence="2">DUF4199 domain-containing protein</fullName>
    </submittedName>
</protein>
<gene>
    <name evidence="2" type="ORF">DYU05_05155</name>
</gene>
<dbReference type="Proteomes" id="UP000260823">
    <property type="component" value="Unassembled WGS sequence"/>
</dbReference>
<feature type="transmembrane region" description="Helical" evidence="1">
    <location>
        <begin position="36"/>
        <end position="55"/>
    </location>
</feature>
<evidence type="ECO:0000313" key="3">
    <source>
        <dbReference type="Proteomes" id="UP000260823"/>
    </source>
</evidence>
<feature type="transmembrane region" description="Helical" evidence="1">
    <location>
        <begin position="75"/>
        <end position="93"/>
    </location>
</feature>
<organism evidence="2 3">
    <name type="scientific">Mucilaginibacter terrenus</name>
    <dbReference type="NCBI Taxonomy" id="2482727"/>
    <lineage>
        <taxon>Bacteria</taxon>
        <taxon>Pseudomonadati</taxon>
        <taxon>Bacteroidota</taxon>
        <taxon>Sphingobacteriia</taxon>
        <taxon>Sphingobacteriales</taxon>
        <taxon>Sphingobacteriaceae</taxon>
        <taxon>Mucilaginibacter</taxon>
    </lineage>
</organism>
<keyword evidence="3" id="KW-1185">Reference proteome</keyword>
<dbReference type="OrthoDB" id="6384283at2"/>
<dbReference type="EMBL" id="QWDE01000001">
    <property type="protein sequence ID" value="RFZ84995.1"/>
    <property type="molecule type" value="Genomic_DNA"/>
</dbReference>
<comment type="caution">
    <text evidence="2">The sequence shown here is derived from an EMBL/GenBank/DDBJ whole genome shotgun (WGS) entry which is preliminary data.</text>
</comment>
<sequence length="179" mass="19908">MKRNVIVFGLISGLLISAFTVCTMAMCYNSGTLESSMVIGFSAMILALSLIFVAVKNYRDKYNGGVVSFGKAFQIGLLISLIASTMYTLSWAIEYHVFIPDWFDKYTAHALRDLRNSGKSATEIAAKTRELNEMKVAYQNPLIFAAYTYLEIFPVGVIVSLIAALILKRRQRPAHFATV</sequence>
<evidence type="ECO:0000256" key="1">
    <source>
        <dbReference type="SAM" id="Phobius"/>
    </source>
</evidence>
<accession>A0A3E2NVG1</accession>
<feature type="transmembrane region" description="Helical" evidence="1">
    <location>
        <begin position="142"/>
        <end position="167"/>
    </location>
</feature>
<dbReference type="Pfam" id="PF13858">
    <property type="entry name" value="DUF4199"/>
    <property type="match status" value="1"/>
</dbReference>
<dbReference type="RefSeq" id="WP_117381896.1">
    <property type="nucleotide sequence ID" value="NZ_QWDE01000001.1"/>
</dbReference>
<dbReference type="AlphaFoldDB" id="A0A3E2NVG1"/>
<keyword evidence="1" id="KW-0812">Transmembrane</keyword>
<proteinExistence type="predicted"/>
<keyword evidence="1" id="KW-0472">Membrane</keyword>